<name>A0A0H5R912_9EUKA</name>
<evidence type="ECO:0000313" key="1">
    <source>
        <dbReference type="EMBL" id="CRZ04874.1"/>
    </source>
</evidence>
<dbReference type="EMBL" id="HACM01004432">
    <property type="protein sequence ID" value="CRZ04874.1"/>
    <property type="molecule type" value="Transcribed_RNA"/>
</dbReference>
<sequence length="152" mass="17245">MGITVSHVEQIDIVRNIMHTEYIDRPLSAAPAIERDGIPIIRQTAMRSDALHIAEILQQIDPVGAYHISVLNGVLFDDWPRQHSKFAYCRCGRRQRWRRPGTANSALLAQGPDGGFALQRGLSSLFRFCRQREQFVLYQQGGNASYTGFQCR</sequence>
<dbReference type="AlphaFoldDB" id="A0A0H5R912"/>
<protein>
    <submittedName>
        <fullName evidence="1">Uncharacterized protein</fullName>
    </submittedName>
</protein>
<accession>A0A0H5R912</accession>
<proteinExistence type="predicted"/>
<reference evidence="1" key="1">
    <citation type="submission" date="2015-04" db="EMBL/GenBank/DDBJ databases">
        <title>The genome sequence of the plant pathogenic Rhizarian Plasmodiophora brassicae reveals insights in its biotrophic life cycle and the origin of chitin synthesis.</title>
        <authorList>
            <person name="Schwelm A."/>
            <person name="Fogelqvist J."/>
            <person name="Knaust A."/>
            <person name="Julke S."/>
            <person name="Lilja T."/>
            <person name="Dhandapani V."/>
            <person name="Bonilla-Rosso G."/>
            <person name="Karlsson M."/>
            <person name="Shevchenko A."/>
            <person name="Choi S.R."/>
            <person name="Kim H.G."/>
            <person name="Park J.Y."/>
            <person name="Lim Y.P."/>
            <person name="Ludwig-Muller J."/>
            <person name="Dixelius C."/>
        </authorList>
    </citation>
    <scope>NUCLEOTIDE SEQUENCE</scope>
    <source>
        <tissue evidence="1">Potato root galls</tissue>
    </source>
</reference>
<organism evidence="1">
    <name type="scientific">Spongospora subterranea</name>
    <dbReference type="NCBI Taxonomy" id="70186"/>
    <lineage>
        <taxon>Eukaryota</taxon>
        <taxon>Sar</taxon>
        <taxon>Rhizaria</taxon>
        <taxon>Endomyxa</taxon>
        <taxon>Phytomyxea</taxon>
        <taxon>Plasmodiophorida</taxon>
        <taxon>Plasmodiophoridae</taxon>
        <taxon>Spongospora</taxon>
    </lineage>
</organism>